<dbReference type="HOGENOM" id="CLU_2986465_0_0_9"/>
<dbReference type="EMBL" id="ACXU01000009">
    <property type="protein sequence ID" value="EEU12926.1"/>
    <property type="molecule type" value="Genomic_DNA"/>
</dbReference>
<gene>
    <name evidence="1" type="ORF">HMPREF0078_0646</name>
</gene>
<evidence type="ECO:0000313" key="2">
    <source>
        <dbReference type="Proteomes" id="UP000003821"/>
    </source>
</evidence>
<protein>
    <submittedName>
        <fullName evidence="1">Uncharacterized protein</fullName>
    </submittedName>
</protein>
<dbReference type="AlphaFoldDB" id="C7HTP5"/>
<accession>C7HTP5</accession>
<comment type="caution">
    <text evidence="1">The sequence shown here is derived from an EMBL/GenBank/DDBJ whole genome shotgun (WGS) entry which is preliminary data.</text>
</comment>
<name>C7HTP5_9FIRM</name>
<organism evidence="1 2">
    <name type="scientific">Anaerococcus vaginalis ATCC 51170</name>
    <dbReference type="NCBI Taxonomy" id="655811"/>
    <lineage>
        <taxon>Bacteria</taxon>
        <taxon>Bacillati</taxon>
        <taxon>Bacillota</taxon>
        <taxon>Tissierellia</taxon>
        <taxon>Tissierellales</taxon>
        <taxon>Peptoniphilaceae</taxon>
        <taxon>Anaerococcus</taxon>
    </lineage>
</organism>
<sequence length="57" mass="6661">MQDIINQIFRRLSKGIYDVDIQINIYETNPSLNNLAEIEYTLKMENLSLIGKLLSFI</sequence>
<reference evidence="1 2" key="1">
    <citation type="submission" date="2009-08" db="EMBL/GenBank/DDBJ databases">
        <authorList>
            <person name="Muzny D."/>
            <person name="Qin X."/>
            <person name="Deng J."/>
            <person name="Jiang H."/>
            <person name="Liu Y."/>
            <person name="Qu J."/>
            <person name="Song X.-Z."/>
            <person name="Zhang L."/>
            <person name="Thornton R."/>
            <person name="Coyle M."/>
            <person name="Francisco L."/>
            <person name="Jackson L."/>
            <person name="Javaid M."/>
            <person name="Korchina V."/>
            <person name="Kovar C."/>
            <person name="Mata R."/>
            <person name="Mathew T."/>
            <person name="Ngo R."/>
            <person name="Nguyen L."/>
            <person name="Nguyen N."/>
            <person name="Okwuonu G."/>
            <person name="Ongeri F."/>
            <person name="Pham C."/>
            <person name="Simmons D."/>
            <person name="Wilczek-Boney K."/>
            <person name="Hale W."/>
            <person name="Jakkamsetti A."/>
            <person name="Pham P."/>
            <person name="Ruth R."/>
            <person name="San Lucas F."/>
            <person name="Warren J."/>
            <person name="Zhang J."/>
            <person name="Zhao Z."/>
            <person name="Zhou C."/>
            <person name="Zhu D."/>
            <person name="Lee S."/>
            <person name="Bess C."/>
            <person name="Blankenburg K."/>
            <person name="Forbes L."/>
            <person name="Fu Q."/>
            <person name="Gubbala S."/>
            <person name="Hirani K."/>
            <person name="Jayaseelan J.C."/>
            <person name="Lara F."/>
            <person name="Munidasa M."/>
            <person name="Palculict T."/>
            <person name="Patil S."/>
            <person name="Pu L.-L."/>
            <person name="Saada N."/>
            <person name="Tang L."/>
            <person name="Weissenberger G."/>
            <person name="Zhu Y."/>
            <person name="Hemphill L."/>
            <person name="Shang Y."/>
            <person name="Youmans B."/>
            <person name="Ayvaz T."/>
            <person name="Ross M."/>
            <person name="Santibanez J."/>
            <person name="Aqrawi P."/>
            <person name="Gross S."/>
            <person name="Joshi V."/>
            <person name="Fowler G."/>
            <person name="Nazareth L."/>
            <person name="Reid J."/>
            <person name="Worley K."/>
            <person name="Petrosino J."/>
            <person name="Highlander S."/>
            <person name="Gibbs R."/>
            <person name="Gibbs R."/>
        </authorList>
    </citation>
    <scope>NUCLEOTIDE SEQUENCE [LARGE SCALE GENOMIC DNA]</scope>
    <source>
        <strain evidence="1 2">ATCC 51170</strain>
    </source>
</reference>
<keyword evidence="2" id="KW-1185">Reference proteome</keyword>
<proteinExistence type="predicted"/>
<evidence type="ECO:0000313" key="1">
    <source>
        <dbReference type="EMBL" id="EEU12926.1"/>
    </source>
</evidence>
<dbReference type="Proteomes" id="UP000003821">
    <property type="component" value="Unassembled WGS sequence"/>
</dbReference>